<gene>
    <name evidence="2" type="ORF">SAMN05421543_112109</name>
</gene>
<dbReference type="Proteomes" id="UP000183508">
    <property type="component" value="Unassembled WGS sequence"/>
</dbReference>
<evidence type="ECO:0000313" key="2">
    <source>
        <dbReference type="EMBL" id="SFU90131.1"/>
    </source>
</evidence>
<dbReference type="STRING" id="392015.SAMN05421543_112109"/>
<keyword evidence="1" id="KW-0812">Transmembrane</keyword>
<reference evidence="3" key="1">
    <citation type="submission" date="2016-10" db="EMBL/GenBank/DDBJ databases">
        <authorList>
            <person name="Varghese N."/>
        </authorList>
    </citation>
    <scope>NUCLEOTIDE SEQUENCE [LARGE SCALE GENOMIC DNA]</scope>
    <source>
        <strain evidence="3">DSM 17980</strain>
    </source>
</reference>
<sequence>MQGTDVWAILFCALFALAVFRSLFHRVGRSSQVPLEGHYQAARHWLEDNGYTIVAVHPRCEWHGYYGTDHYQWPLSADFIVRQGARYFAVILARSRSEAVTETRLRAEWYPVSVAFGVHGLLHMDVDGEQVHHVDFELTHPPSLRWRRMVNRSLWFLGGMLAALALFHGV</sequence>
<keyword evidence="3" id="KW-1185">Reference proteome</keyword>
<evidence type="ECO:0000256" key="1">
    <source>
        <dbReference type="SAM" id="Phobius"/>
    </source>
</evidence>
<protein>
    <submittedName>
        <fullName evidence="2">Uncharacterized protein</fullName>
    </submittedName>
</protein>
<name>A0A1I7JYD1_9BACL</name>
<dbReference type="EMBL" id="FPBV01000012">
    <property type="protein sequence ID" value="SFU90131.1"/>
    <property type="molecule type" value="Genomic_DNA"/>
</dbReference>
<feature type="transmembrane region" description="Helical" evidence="1">
    <location>
        <begin position="6"/>
        <end position="24"/>
    </location>
</feature>
<organism evidence="2 3">
    <name type="scientific">Alicyclobacillus macrosporangiidus</name>
    <dbReference type="NCBI Taxonomy" id="392015"/>
    <lineage>
        <taxon>Bacteria</taxon>
        <taxon>Bacillati</taxon>
        <taxon>Bacillota</taxon>
        <taxon>Bacilli</taxon>
        <taxon>Bacillales</taxon>
        <taxon>Alicyclobacillaceae</taxon>
        <taxon>Alicyclobacillus</taxon>
    </lineage>
</organism>
<dbReference type="RefSeq" id="WP_074953194.1">
    <property type="nucleotide sequence ID" value="NZ_FPBV01000012.1"/>
</dbReference>
<feature type="transmembrane region" description="Helical" evidence="1">
    <location>
        <begin position="153"/>
        <end position="169"/>
    </location>
</feature>
<dbReference type="OrthoDB" id="2375079at2"/>
<evidence type="ECO:0000313" key="3">
    <source>
        <dbReference type="Proteomes" id="UP000183508"/>
    </source>
</evidence>
<keyword evidence="1" id="KW-1133">Transmembrane helix</keyword>
<dbReference type="AlphaFoldDB" id="A0A1I7JYD1"/>
<keyword evidence="1" id="KW-0472">Membrane</keyword>
<accession>A0A1I7JYD1</accession>
<proteinExistence type="predicted"/>